<reference evidence="2" key="2">
    <citation type="submission" date="2020-05" db="UniProtKB">
        <authorList>
            <consortium name="EnsemblMetazoa"/>
        </authorList>
    </citation>
    <scope>IDENTIFICATION</scope>
    <source>
        <strain evidence="2">Indian</strain>
    </source>
</reference>
<feature type="compositionally biased region" description="Basic and acidic residues" evidence="1">
    <location>
        <begin position="32"/>
        <end position="41"/>
    </location>
</feature>
<proteinExistence type="predicted"/>
<feature type="compositionally biased region" description="Polar residues" evidence="1">
    <location>
        <begin position="42"/>
        <end position="54"/>
    </location>
</feature>
<keyword evidence="3" id="KW-1185">Reference proteome</keyword>
<dbReference type="VEuPathDB" id="VectorBase:ASTE014225"/>
<evidence type="ECO:0000313" key="2">
    <source>
        <dbReference type="EnsemblMetazoa" id="ASTEI11504-PA"/>
    </source>
</evidence>
<evidence type="ECO:0000313" key="3">
    <source>
        <dbReference type="Proteomes" id="UP000076408"/>
    </source>
</evidence>
<feature type="region of interest" description="Disordered" evidence="1">
    <location>
        <begin position="32"/>
        <end position="68"/>
    </location>
</feature>
<organism evidence="2 3">
    <name type="scientific">Anopheles stephensi</name>
    <name type="common">Indo-Pakistan malaria mosquito</name>
    <dbReference type="NCBI Taxonomy" id="30069"/>
    <lineage>
        <taxon>Eukaryota</taxon>
        <taxon>Metazoa</taxon>
        <taxon>Ecdysozoa</taxon>
        <taxon>Arthropoda</taxon>
        <taxon>Hexapoda</taxon>
        <taxon>Insecta</taxon>
        <taxon>Pterygota</taxon>
        <taxon>Neoptera</taxon>
        <taxon>Endopterygota</taxon>
        <taxon>Diptera</taxon>
        <taxon>Nematocera</taxon>
        <taxon>Culicoidea</taxon>
        <taxon>Culicidae</taxon>
        <taxon>Anophelinae</taxon>
        <taxon>Anopheles</taxon>
    </lineage>
</organism>
<dbReference type="VEuPathDB" id="VectorBase:ASTEI11504"/>
<evidence type="ECO:0008006" key="4">
    <source>
        <dbReference type="Google" id="ProtNLM"/>
    </source>
</evidence>
<dbReference type="Proteomes" id="UP000076408">
    <property type="component" value="Unassembled WGS sequence"/>
</dbReference>
<dbReference type="EnsemblMetazoa" id="ASTEI11504-RA">
    <property type="protein sequence ID" value="ASTEI11504-PA"/>
    <property type="gene ID" value="ASTEI11504"/>
</dbReference>
<dbReference type="AlphaFoldDB" id="A0A182YSR8"/>
<protein>
    <recommendedName>
        <fullName evidence="4">Anaphase-promoting complex subunit CDC26</fullName>
    </recommendedName>
</protein>
<accession>A0A182YSR8</accession>
<evidence type="ECO:0000256" key="1">
    <source>
        <dbReference type="SAM" id="MobiDB-lite"/>
    </source>
</evidence>
<sequence length="68" mass="7796">MYASVNHSIMRRREIPAFTLKLSDLKEYEQAKQEKIDRKACQNDSSKQPKSAASQPARKLPTNVNSFN</sequence>
<reference evidence="3" key="1">
    <citation type="journal article" date="2014" name="Genome Biol.">
        <title>Genome analysis of a major urban malaria vector mosquito, Anopheles stephensi.</title>
        <authorList>
            <person name="Jiang X."/>
            <person name="Peery A."/>
            <person name="Hall A.B."/>
            <person name="Sharma A."/>
            <person name="Chen X.G."/>
            <person name="Waterhouse R.M."/>
            <person name="Komissarov A."/>
            <person name="Riehle M.M."/>
            <person name="Shouche Y."/>
            <person name="Sharakhova M.V."/>
            <person name="Lawson D."/>
            <person name="Pakpour N."/>
            <person name="Arensburger P."/>
            <person name="Davidson V.L."/>
            <person name="Eiglmeier K."/>
            <person name="Emrich S."/>
            <person name="George P."/>
            <person name="Kennedy R.C."/>
            <person name="Mane S.P."/>
            <person name="Maslen G."/>
            <person name="Oringanje C."/>
            <person name="Qi Y."/>
            <person name="Settlage R."/>
            <person name="Tojo M."/>
            <person name="Tubio J.M."/>
            <person name="Unger M.F."/>
            <person name="Wang B."/>
            <person name="Vernick K.D."/>
            <person name="Ribeiro J.M."/>
            <person name="James A.A."/>
            <person name="Michel K."/>
            <person name="Riehle M.A."/>
            <person name="Luckhart S."/>
            <person name="Sharakhov I.V."/>
            <person name="Tu Z."/>
        </authorList>
    </citation>
    <scope>NUCLEOTIDE SEQUENCE [LARGE SCALE GENOMIC DNA]</scope>
    <source>
        <strain evidence="3">Indian</strain>
    </source>
</reference>
<name>A0A182YSR8_ANOST</name>